<dbReference type="PRINTS" id="PR00625">
    <property type="entry name" value="JDOMAIN"/>
</dbReference>
<dbReference type="KEGG" id="rarg:115748701"/>
<dbReference type="PANTHER" id="PTHR43096">
    <property type="entry name" value="DNAJ HOMOLOG 1, MITOCHONDRIAL-RELATED"/>
    <property type="match status" value="1"/>
</dbReference>
<dbReference type="GO" id="GO:0008270">
    <property type="term" value="F:zinc ion binding"/>
    <property type="evidence" value="ECO:0007669"/>
    <property type="project" value="UniProtKB-KW"/>
</dbReference>
<dbReference type="CDD" id="cd06257">
    <property type="entry name" value="DnaJ"/>
    <property type="match status" value="1"/>
</dbReference>
<dbReference type="SUPFAM" id="SSF57938">
    <property type="entry name" value="DnaJ/Hsp40 cysteine-rich domain"/>
    <property type="match status" value="1"/>
</dbReference>
<evidence type="ECO:0000259" key="9">
    <source>
        <dbReference type="PROSITE" id="PS50076"/>
    </source>
</evidence>
<dbReference type="Proteomes" id="UP000827889">
    <property type="component" value="Chromosome 1"/>
</dbReference>
<keyword evidence="3 6" id="KW-0863">Zinc-finger</keyword>
<keyword evidence="8" id="KW-0812">Transmembrane</keyword>
<dbReference type="Pfam" id="PF01556">
    <property type="entry name" value="DnaJ_C"/>
    <property type="match status" value="1"/>
</dbReference>
<dbReference type="InterPro" id="IPR036410">
    <property type="entry name" value="HSP_DnaJ_Cys-rich_dom_sf"/>
</dbReference>
<dbReference type="InterPro" id="IPR002939">
    <property type="entry name" value="DnaJ_C"/>
</dbReference>
<dbReference type="FunFam" id="2.10.230.10:FF:000002">
    <property type="entry name" value="Molecular chaperone DnaJ"/>
    <property type="match status" value="1"/>
</dbReference>
<reference evidence="11" key="1">
    <citation type="submission" date="2025-05" db="UniProtKB">
        <authorList>
            <consortium name="RefSeq"/>
        </authorList>
    </citation>
    <scope>NUCLEOTIDE SEQUENCE [LARGE SCALE GENOMIC DNA]</scope>
</reference>
<evidence type="ECO:0000313" key="11">
    <source>
        <dbReference type="Proteomes" id="UP000827889"/>
    </source>
</evidence>
<proteinExistence type="inferred from homology"/>
<evidence type="ECO:0000256" key="2">
    <source>
        <dbReference type="ARBA" id="ARBA00022737"/>
    </source>
</evidence>
<accession>A0A8B8Q3Q3</accession>
<dbReference type="SUPFAM" id="SSF49493">
    <property type="entry name" value="HSP40/DnaJ peptide-binding domain"/>
    <property type="match status" value="2"/>
</dbReference>
<feature type="zinc finger region" description="CR-type" evidence="6">
    <location>
        <begin position="198"/>
        <end position="280"/>
    </location>
</feature>
<feature type="transmembrane region" description="Helical" evidence="8">
    <location>
        <begin position="498"/>
        <end position="516"/>
    </location>
</feature>
<dbReference type="Gene3D" id="2.10.230.10">
    <property type="entry name" value="Heat shock protein DnaJ, cysteine-rich domain"/>
    <property type="match status" value="1"/>
</dbReference>
<dbReference type="AlphaFoldDB" id="A0A8B8Q3Q3"/>
<name>A0A8B8Q3Q3_9MYRT</name>
<feature type="region of interest" description="Disordered" evidence="7">
    <location>
        <begin position="29"/>
        <end position="53"/>
    </location>
</feature>
<evidence type="ECO:0000256" key="5">
    <source>
        <dbReference type="ARBA" id="ARBA00023186"/>
    </source>
</evidence>
<feature type="compositionally biased region" description="Low complexity" evidence="7">
    <location>
        <begin position="446"/>
        <end position="456"/>
    </location>
</feature>
<dbReference type="InterPro" id="IPR008971">
    <property type="entry name" value="HSP40/DnaJ_pept-bd"/>
</dbReference>
<dbReference type="Gene3D" id="2.60.260.20">
    <property type="entry name" value="Urease metallochaperone UreE, N-terminal domain"/>
    <property type="match status" value="2"/>
</dbReference>
<dbReference type="InterPro" id="IPR012724">
    <property type="entry name" value="DnaJ"/>
</dbReference>
<dbReference type="SUPFAM" id="SSF46565">
    <property type="entry name" value="Chaperone J-domain"/>
    <property type="match status" value="1"/>
</dbReference>
<feature type="region of interest" description="Disordered" evidence="7">
    <location>
        <begin position="424"/>
        <end position="456"/>
    </location>
</feature>
<dbReference type="GO" id="GO:0042026">
    <property type="term" value="P:protein refolding"/>
    <property type="evidence" value="ECO:0007669"/>
    <property type="project" value="TreeGrafter"/>
</dbReference>
<dbReference type="RefSeq" id="XP_030541148.1">
    <property type="nucleotide sequence ID" value="XM_030685288.2"/>
</dbReference>
<feature type="region of interest" description="Disordered" evidence="7">
    <location>
        <begin position="523"/>
        <end position="549"/>
    </location>
</feature>
<dbReference type="InterPro" id="IPR036869">
    <property type="entry name" value="J_dom_sf"/>
</dbReference>
<dbReference type="GO" id="GO:0051082">
    <property type="term" value="F:unfolded protein binding"/>
    <property type="evidence" value="ECO:0007669"/>
    <property type="project" value="InterPro"/>
</dbReference>
<dbReference type="PROSITE" id="PS51188">
    <property type="entry name" value="ZF_CR"/>
    <property type="match status" value="1"/>
</dbReference>
<feature type="domain" description="J" evidence="9">
    <location>
        <begin position="62"/>
        <end position="126"/>
    </location>
</feature>
<dbReference type="Pfam" id="PF00684">
    <property type="entry name" value="DnaJ_CXXCXGXG"/>
    <property type="match status" value="1"/>
</dbReference>
<sequence length="549" mass="59337">MRMSVAYNLSPFPFAACSTFPASSSSELSGTKVSGIQLNPSFPPSARRRRSRGAAIRAARKDHYSALNVGRNATLQEIKSSYRKLARKYHPDMNKGPGAEDKFKEISAAYEVLSDEQKRSMYDQFGEAGLQGEYDGSGGGSQGVDPFEVFGAFFGGPEEFFGDRGEQGGLNFNLGSAGRHALDIRYDLFLSFEESIFGGRKDIEVSSSEVCDQCGGTGAKSSSCIKQCAACEGRGGIMKTQRTPFGMMSQVTTCSKCSGDGKIVIDNCRRCGGSGKIMSKRNITIVIPPGVNDGSRMRIQKEGNFDKKSGLTGDLVIDLHVDEKQGIKRDGINLFSKINVDYTDAILGTVLKVDTVAGLRELKIPSGIQPGETVKLPGMGVPDINRPTLRGDHQFIVNVLIPKDLSDAERELVKKLASLRASTKCHPSSVGSSGSEGKFENQKTRGSGTDSSSGGSNASSFWNSIKDFFGQRQSGERFASVSLDIAAALPSNKPDPSFMISASLALLVIFIFTSLGKSDRSLLSQKRNRTRYDSSSRIRGKQHQKDFSR</sequence>
<dbReference type="GO" id="GO:0005524">
    <property type="term" value="F:ATP binding"/>
    <property type="evidence" value="ECO:0007669"/>
    <property type="project" value="InterPro"/>
</dbReference>
<dbReference type="CDD" id="cd10719">
    <property type="entry name" value="DnaJ_zf"/>
    <property type="match status" value="1"/>
</dbReference>
<keyword evidence="11" id="KW-1185">Reference proteome</keyword>
<evidence type="ECO:0000256" key="7">
    <source>
        <dbReference type="SAM" id="MobiDB-lite"/>
    </source>
</evidence>
<evidence type="ECO:0000256" key="3">
    <source>
        <dbReference type="ARBA" id="ARBA00022771"/>
    </source>
</evidence>
<keyword evidence="8" id="KW-0472">Membrane</keyword>
<gene>
    <name evidence="12" type="primary">LOC115748701</name>
</gene>
<dbReference type="InterPro" id="IPR001305">
    <property type="entry name" value="HSP_DnaJ_Cys-rich_dom"/>
</dbReference>
<feature type="compositionally biased region" description="Polar residues" evidence="7">
    <location>
        <begin position="29"/>
        <end position="40"/>
    </location>
</feature>
<dbReference type="GO" id="GO:0031072">
    <property type="term" value="F:heat shock protein binding"/>
    <property type="evidence" value="ECO:0007669"/>
    <property type="project" value="InterPro"/>
</dbReference>
<dbReference type="CDD" id="cd10747">
    <property type="entry name" value="DnaJ_C"/>
    <property type="match status" value="1"/>
</dbReference>
<feature type="compositionally biased region" description="Polar residues" evidence="7">
    <location>
        <begin position="425"/>
        <end position="435"/>
    </location>
</feature>
<feature type="domain" description="CR-type" evidence="10">
    <location>
        <begin position="198"/>
        <end position="280"/>
    </location>
</feature>
<keyword evidence="4 6" id="KW-0862">Zinc</keyword>
<dbReference type="GO" id="GO:0009408">
    <property type="term" value="P:response to heat"/>
    <property type="evidence" value="ECO:0007669"/>
    <property type="project" value="InterPro"/>
</dbReference>
<reference evidence="12" key="2">
    <citation type="submission" date="2025-08" db="UniProtKB">
        <authorList>
            <consortium name="RefSeq"/>
        </authorList>
    </citation>
    <scope>IDENTIFICATION</scope>
    <source>
        <tissue evidence="12">Leaf</tissue>
    </source>
</reference>
<keyword evidence="1 6" id="KW-0479">Metal-binding</keyword>
<dbReference type="PROSITE" id="PS50076">
    <property type="entry name" value="DNAJ_2"/>
    <property type="match status" value="1"/>
</dbReference>
<keyword evidence="8" id="KW-1133">Transmembrane helix</keyword>
<dbReference type="Pfam" id="PF00226">
    <property type="entry name" value="DnaJ"/>
    <property type="match status" value="1"/>
</dbReference>
<dbReference type="Gene3D" id="1.10.287.110">
    <property type="entry name" value="DnaJ domain"/>
    <property type="match status" value="1"/>
</dbReference>
<evidence type="ECO:0000256" key="4">
    <source>
        <dbReference type="ARBA" id="ARBA00022833"/>
    </source>
</evidence>
<organism evidence="11 12">
    <name type="scientific">Rhodamnia argentea</name>
    <dbReference type="NCBI Taxonomy" id="178133"/>
    <lineage>
        <taxon>Eukaryota</taxon>
        <taxon>Viridiplantae</taxon>
        <taxon>Streptophyta</taxon>
        <taxon>Embryophyta</taxon>
        <taxon>Tracheophyta</taxon>
        <taxon>Spermatophyta</taxon>
        <taxon>Magnoliopsida</taxon>
        <taxon>eudicotyledons</taxon>
        <taxon>Gunneridae</taxon>
        <taxon>Pentapetalae</taxon>
        <taxon>rosids</taxon>
        <taxon>malvids</taxon>
        <taxon>Myrtales</taxon>
        <taxon>Myrtaceae</taxon>
        <taxon>Myrtoideae</taxon>
        <taxon>Myrteae</taxon>
        <taxon>Australasian group</taxon>
        <taxon>Rhodamnia</taxon>
    </lineage>
</organism>
<dbReference type="InterPro" id="IPR018253">
    <property type="entry name" value="DnaJ_domain_CS"/>
</dbReference>
<dbReference type="HAMAP" id="MF_01152">
    <property type="entry name" value="DnaJ"/>
    <property type="match status" value="1"/>
</dbReference>
<dbReference type="GeneID" id="115748701"/>
<dbReference type="SMART" id="SM00271">
    <property type="entry name" value="DnaJ"/>
    <property type="match status" value="1"/>
</dbReference>
<dbReference type="OrthoDB" id="10256793at2759"/>
<evidence type="ECO:0000256" key="8">
    <source>
        <dbReference type="SAM" id="Phobius"/>
    </source>
</evidence>
<keyword evidence="2" id="KW-0677">Repeat</keyword>
<evidence type="ECO:0000256" key="6">
    <source>
        <dbReference type="PROSITE-ProRule" id="PRU00546"/>
    </source>
</evidence>
<keyword evidence="5" id="KW-0143">Chaperone</keyword>
<dbReference type="PROSITE" id="PS00636">
    <property type="entry name" value="DNAJ_1"/>
    <property type="match status" value="1"/>
</dbReference>
<dbReference type="PANTHER" id="PTHR43096:SF68">
    <property type="entry name" value="CHAPERONE DNAJ C-TERMINAL DOMAIN-CONTAINING PROTEIN"/>
    <property type="match status" value="1"/>
</dbReference>
<evidence type="ECO:0000259" key="10">
    <source>
        <dbReference type="PROSITE" id="PS51188"/>
    </source>
</evidence>
<dbReference type="InterPro" id="IPR001623">
    <property type="entry name" value="DnaJ_domain"/>
</dbReference>
<evidence type="ECO:0000256" key="1">
    <source>
        <dbReference type="ARBA" id="ARBA00022723"/>
    </source>
</evidence>
<dbReference type="GO" id="GO:0009535">
    <property type="term" value="C:chloroplast thylakoid membrane"/>
    <property type="evidence" value="ECO:0007669"/>
    <property type="project" value="TreeGrafter"/>
</dbReference>
<evidence type="ECO:0000313" key="12">
    <source>
        <dbReference type="RefSeq" id="XP_030541148.1"/>
    </source>
</evidence>
<protein>
    <submittedName>
        <fullName evidence="12">Chaperone protein DnaJ isoform X1</fullName>
    </submittedName>
</protein>